<dbReference type="Proteomes" id="UP000568888">
    <property type="component" value="Unassembled WGS sequence"/>
</dbReference>
<dbReference type="SUPFAM" id="SSF52980">
    <property type="entry name" value="Restriction endonuclease-like"/>
    <property type="match status" value="1"/>
</dbReference>
<dbReference type="InterPro" id="IPR047216">
    <property type="entry name" value="Endonuclease_DUF559_bact"/>
</dbReference>
<dbReference type="PANTHER" id="PTHR38590:SF1">
    <property type="entry name" value="BLL0828 PROTEIN"/>
    <property type="match status" value="1"/>
</dbReference>
<comment type="caution">
    <text evidence="2">The sequence shown here is derived from an EMBL/GenBank/DDBJ whole genome shotgun (WGS) entry which is preliminary data.</text>
</comment>
<name>A0A6V8MXF0_9BACT</name>
<reference evidence="3" key="1">
    <citation type="submission" date="2020-06" db="EMBL/GenBank/DDBJ databases">
        <title>Draft genomic sequecing of Geomonas sp. Red736.</title>
        <authorList>
            <person name="Itoh H."/>
            <person name="Xu Z.X."/>
            <person name="Ushijima N."/>
            <person name="Masuda Y."/>
            <person name="Shiratori Y."/>
            <person name="Senoo K."/>
        </authorList>
    </citation>
    <scope>NUCLEOTIDE SEQUENCE [LARGE SCALE GENOMIC DNA]</scope>
    <source>
        <strain evidence="3">Red736</strain>
    </source>
</reference>
<dbReference type="InterPro" id="IPR007569">
    <property type="entry name" value="DUF559"/>
</dbReference>
<gene>
    <name evidence="2" type="ORF">GMPD_22660</name>
</gene>
<protein>
    <recommendedName>
        <fullName evidence="1">DUF559 domain-containing protein</fullName>
    </recommendedName>
</protein>
<dbReference type="Pfam" id="PF04480">
    <property type="entry name" value="DUF559"/>
    <property type="match status" value="1"/>
</dbReference>
<organism evidence="2 3">
    <name type="scientific">Geomonas paludis</name>
    <dbReference type="NCBI Taxonomy" id="2740185"/>
    <lineage>
        <taxon>Bacteria</taxon>
        <taxon>Pseudomonadati</taxon>
        <taxon>Thermodesulfobacteriota</taxon>
        <taxon>Desulfuromonadia</taxon>
        <taxon>Geobacterales</taxon>
        <taxon>Geobacteraceae</taxon>
        <taxon>Geomonas</taxon>
    </lineage>
</organism>
<dbReference type="CDD" id="cd01038">
    <property type="entry name" value="Endonuclease_DUF559"/>
    <property type="match status" value="1"/>
</dbReference>
<evidence type="ECO:0000313" key="3">
    <source>
        <dbReference type="Proteomes" id="UP000568888"/>
    </source>
</evidence>
<dbReference type="EMBL" id="BLXY01000003">
    <property type="protein sequence ID" value="GFO64347.1"/>
    <property type="molecule type" value="Genomic_DNA"/>
</dbReference>
<feature type="domain" description="DUF559" evidence="1">
    <location>
        <begin position="15"/>
        <end position="122"/>
    </location>
</feature>
<dbReference type="AlphaFoldDB" id="A0A6V8MXF0"/>
<dbReference type="InterPro" id="IPR011335">
    <property type="entry name" value="Restrct_endonuc-II-like"/>
</dbReference>
<sequence>MRAMPQTTHLKLPERLRDFARSLRGKQTDAESLLWLLLRNRRMGFKFRRQHPVAGYILDFYCHEAGLCIELDGGQHNESRSVAKDELRTEKLRMLGIQVLRFWDDEVLRDVEVVLERIYLELVKDVRGK</sequence>
<accession>A0A6V8MXF0</accession>
<evidence type="ECO:0000259" key="1">
    <source>
        <dbReference type="Pfam" id="PF04480"/>
    </source>
</evidence>
<evidence type="ECO:0000313" key="2">
    <source>
        <dbReference type="EMBL" id="GFO64347.1"/>
    </source>
</evidence>
<dbReference type="Gene3D" id="3.40.960.10">
    <property type="entry name" value="VSR Endonuclease"/>
    <property type="match status" value="1"/>
</dbReference>
<proteinExistence type="predicted"/>
<dbReference type="PANTHER" id="PTHR38590">
    <property type="entry name" value="BLL0828 PROTEIN"/>
    <property type="match status" value="1"/>
</dbReference>